<dbReference type="SUPFAM" id="SSF49299">
    <property type="entry name" value="PKD domain"/>
    <property type="match status" value="1"/>
</dbReference>
<proteinExistence type="predicted"/>
<dbReference type="EMBL" id="AUZY01011427">
    <property type="protein sequence ID" value="EQD34644.1"/>
    <property type="molecule type" value="Genomic_DNA"/>
</dbReference>
<accession>T1A0N6</accession>
<reference evidence="2" key="1">
    <citation type="submission" date="2013-08" db="EMBL/GenBank/DDBJ databases">
        <authorList>
            <person name="Mendez C."/>
            <person name="Richter M."/>
            <person name="Ferrer M."/>
            <person name="Sanchez J."/>
        </authorList>
    </citation>
    <scope>NUCLEOTIDE SEQUENCE</scope>
</reference>
<feature type="non-terminal residue" evidence="2">
    <location>
        <position position="1"/>
    </location>
</feature>
<gene>
    <name evidence="2" type="ORF">B1B_17111</name>
</gene>
<dbReference type="Pfam" id="PF18911">
    <property type="entry name" value="PKD_4"/>
    <property type="match status" value="1"/>
</dbReference>
<protein>
    <submittedName>
        <fullName evidence="2">PKD domain protein</fullName>
    </submittedName>
</protein>
<dbReference type="AlphaFoldDB" id="T1A0N6"/>
<dbReference type="InterPro" id="IPR000601">
    <property type="entry name" value="PKD_dom"/>
</dbReference>
<reference evidence="2" key="2">
    <citation type="journal article" date="2014" name="ISME J.">
        <title>Microbial stratification in low pH oxic and suboxic macroscopic growths along an acid mine drainage.</title>
        <authorList>
            <person name="Mendez-Garcia C."/>
            <person name="Mesa V."/>
            <person name="Sprenger R.R."/>
            <person name="Richter M."/>
            <person name="Diez M.S."/>
            <person name="Solano J."/>
            <person name="Bargiela R."/>
            <person name="Golyshina O.V."/>
            <person name="Manteca A."/>
            <person name="Ramos J.L."/>
            <person name="Gallego J.R."/>
            <person name="Llorente I."/>
            <person name="Martins Dos Santos V.A."/>
            <person name="Jensen O.N."/>
            <person name="Pelaez A.I."/>
            <person name="Sanchez J."/>
            <person name="Ferrer M."/>
        </authorList>
    </citation>
    <scope>NUCLEOTIDE SEQUENCE</scope>
</reference>
<dbReference type="InterPro" id="IPR035986">
    <property type="entry name" value="PKD_dom_sf"/>
</dbReference>
<name>T1A0N6_9ZZZZ</name>
<dbReference type="InterPro" id="IPR013783">
    <property type="entry name" value="Ig-like_fold"/>
</dbReference>
<evidence type="ECO:0000259" key="1">
    <source>
        <dbReference type="PROSITE" id="PS50093"/>
    </source>
</evidence>
<dbReference type="Gene3D" id="2.60.40.10">
    <property type="entry name" value="Immunoglobulins"/>
    <property type="match status" value="1"/>
</dbReference>
<feature type="domain" description="PKD" evidence="1">
    <location>
        <begin position="56"/>
        <end position="114"/>
    </location>
</feature>
<sequence length="161" mass="16158">GSFSVVVTVTDALSQVTSQTLSMTSQKDPSVTASGPSATDVGISTGWSGTVSYGATPYTYSWTINGGSVGTAASLSYTFSTAASYTLNLTVTDAQGTKGYWQETVVVSAQPSVSASASASAADVGISVTFTSTITAGTAPFTYIWLAGGTQVGPPPPSRGR</sequence>
<organism evidence="2">
    <name type="scientific">mine drainage metagenome</name>
    <dbReference type="NCBI Taxonomy" id="410659"/>
    <lineage>
        <taxon>unclassified sequences</taxon>
        <taxon>metagenomes</taxon>
        <taxon>ecological metagenomes</taxon>
    </lineage>
</organism>
<evidence type="ECO:0000313" key="2">
    <source>
        <dbReference type="EMBL" id="EQD34644.1"/>
    </source>
</evidence>
<dbReference type="PROSITE" id="PS50093">
    <property type="entry name" value="PKD"/>
    <property type="match status" value="1"/>
</dbReference>
<comment type="caution">
    <text evidence="2">The sequence shown here is derived from an EMBL/GenBank/DDBJ whole genome shotgun (WGS) entry which is preliminary data.</text>
</comment>
<dbReference type="CDD" id="cd00146">
    <property type="entry name" value="PKD"/>
    <property type="match status" value="1"/>
</dbReference>